<protein>
    <recommendedName>
        <fullName evidence="4">Bacterial SH3 domain protein</fullName>
    </recommendedName>
</protein>
<dbReference type="EMBL" id="AONG01000005">
    <property type="protein sequence ID" value="KIQ70656.1"/>
    <property type="molecule type" value="Genomic_DNA"/>
</dbReference>
<sequence length="227" mass="24376">MTRTGGRTGLAVAAALALGVAGAAAAEQMRPRPRPVDLTAETLAADAAMATAAEAGTVDADARPEARPVALRPEDVMPVAAPAAPTIGPETNLPLPRYVSLKVEEGNVRRGPSLSHRIDWVFVRRDMPLQIVAEYGHWRRVVDREGLGGWVHYALLSGVRTVIVDEDLLPLRVRPDPDAAEVARLEAGVIARLGECEIDWCWLSAGGFRGWAPKSALWGVDPDETRE</sequence>
<evidence type="ECO:0000313" key="3">
    <source>
        <dbReference type="Proteomes" id="UP000035100"/>
    </source>
</evidence>
<comment type="caution">
    <text evidence="2">The sequence shown here is derived from an EMBL/GenBank/DDBJ whole genome shotgun (WGS) entry which is preliminary data.</text>
</comment>
<reference evidence="2 3" key="1">
    <citation type="submission" date="2013-01" db="EMBL/GenBank/DDBJ databases">
        <authorList>
            <person name="Fiebig A."/>
            <person name="Goeker M."/>
            <person name="Klenk H.-P.P."/>
        </authorList>
    </citation>
    <scope>NUCLEOTIDE SEQUENCE [LARGE SCALE GENOMIC DNA]</scope>
    <source>
        <strain evidence="2 3">DSM 24838</strain>
    </source>
</reference>
<organism evidence="2 3">
    <name type="scientific">Wenxinia marina DSM 24838</name>
    <dbReference type="NCBI Taxonomy" id="1123501"/>
    <lineage>
        <taxon>Bacteria</taxon>
        <taxon>Pseudomonadati</taxon>
        <taxon>Pseudomonadota</taxon>
        <taxon>Alphaproteobacteria</taxon>
        <taxon>Rhodobacterales</taxon>
        <taxon>Roseobacteraceae</taxon>
        <taxon>Wenxinia</taxon>
    </lineage>
</organism>
<dbReference type="Pfam" id="PF06347">
    <property type="entry name" value="SH3_4"/>
    <property type="match status" value="2"/>
</dbReference>
<keyword evidence="3" id="KW-1185">Reference proteome</keyword>
<feature type="signal peptide" evidence="1">
    <location>
        <begin position="1"/>
        <end position="25"/>
    </location>
</feature>
<dbReference type="Gene3D" id="2.30.30.40">
    <property type="entry name" value="SH3 Domains"/>
    <property type="match status" value="1"/>
</dbReference>
<feature type="chain" id="PRO_5002218353" description="Bacterial SH3 domain protein" evidence="1">
    <location>
        <begin position="26"/>
        <end position="227"/>
    </location>
</feature>
<dbReference type="eggNOG" id="COG3807">
    <property type="taxonomic scope" value="Bacteria"/>
</dbReference>
<dbReference type="Proteomes" id="UP000035100">
    <property type="component" value="Unassembled WGS sequence"/>
</dbReference>
<name>A0A0D0PH51_9RHOB</name>
<dbReference type="STRING" id="1123501.Wenmar_01034"/>
<dbReference type="InterPro" id="IPR010466">
    <property type="entry name" value="DUF1058"/>
</dbReference>
<dbReference type="AlphaFoldDB" id="A0A0D0PH51"/>
<dbReference type="PATRIC" id="fig|1123501.6.peg.1103"/>
<gene>
    <name evidence="2" type="ORF">Wenmar_01034</name>
</gene>
<dbReference type="RefSeq" id="WP_018302817.1">
    <property type="nucleotide sequence ID" value="NZ_KN848371.1"/>
</dbReference>
<evidence type="ECO:0000313" key="2">
    <source>
        <dbReference type="EMBL" id="KIQ70656.1"/>
    </source>
</evidence>
<evidence type="ECO:0008006" key="4">
    <source>
        <dbReference type="Google" id="ProtNLM"/>
    </source>
</evidence>
<proteinExistence type="predicted"/>
<keyword evidence="1" id="KW-0732">Signal</keyword>
<evidence type="ECO:0000256" key="1">
    <source>
        <dbReference type="SAM" id="SignalP"/>
    </source>
</evidence>
<accession>A0A0D0PH51</accession>